<evidence type="ECO:0000259" key="6">
    <source>
        <dbReference type="Pfam" id="PF04116"/>
    </source>
</evidence>
<keyword evidence="8" id="KW-1185">Reference proteome</keyword>
<keyword evidence="3 5" id="KW-1133">Transmembrane helix</keyword>
<gene>
    <name evidence="7" type="ORF">M427DRAFT_123004</name>
</gene>
<sequence length="279" mass="32643">MEAWIETNYRGLEAWWQSLYVGRNEMLVLTIAAFTMHQVTYFLAALPYFLCDFIPSMHKYKIQRNKPNTTENYWKCLRYLLFSQFFIQLPLEIGFHPIARFFGMGITEPFPPITKMLSQVAFCLVFEDFYHYVFHSLLHYGPFYKNIHKIHHEFQAPFAIVGEYAHPLETLILGLGTIGGPLLLVVATGDLHIISVFAWISVRIVQEIDAHSGYDFPWSLRRFLPFVGGADFHDFHHMNFLGNYSSTFRWWDWIFGTDASYNQWKAKVAAEESAAKKLE</sequence>
<protein>
    <recommendedName>
        <fullName evidence="6">Fatty acid hydroxylase domain-containing protein</fullName>
    </recommendedName>
</protein>
<dbReference type="GO" id="GO:0016020">
    <property type="term" value="C:membrane"/>
    <property type="evidence" value="ECO:0007669"/>
    <property type="project" value="UniProtKB-SubCell"/>
</dbReference>
<proteinExistence type="predicted"/>
<dbReference type="Pfam" id="PF04116">
    <property type="entry name" value="FA_hydroxylase"/>
    <property type="match status" value="1"/>
</dbReference>
<evidence type="ECO:0000313" key="8">
    <source>
        <dbReference type="Proteomes" id="UP000070544"/>
    </source>
</evidence>
<feature type="transmembrane region" description="Helical" evidence="5">
    <location>
        <begin position="26"/>
        <end position="51"/>
    </location>
</feature>
<dbReference type="EMBL" id="KQ965756">
    <property type="protein sequence ID" value="KXS16075.1"/>
    <property type="molecule type" value="Genomic_DNA"/>
</dbReference>
<dbReference type="STRING" id="1344416.A0A139AI23"/>
<dbReference type="AlphaFoldDB" id="A0A139AI23"/>
<dbReference type="GO" id="GO:0016491">
    <property type="term" value="F:oxidoreductase activity"/>
    <property type="evidence" value="ECO:0007669"/>
    <property type="project" value="InterPro"/>
</dbReference>
<dbReference type="OMA" id="IVHEFIY"/>
<organism evidence="7 8">
    <name type="scientific">Gonapodya prolifera (strain JEL478)</name>
    <name type="common">Monoblepharis prolifera</name>
    <dbReference type="NCBI Taxonomy" id="1344416"/>
    <lineage>
        <taxon>Eukaryota</taxon>
        <taxon>Fungi</taxon>
        <taxon>Fungi incertae sedis</taxon>
        <taxon>Chytridiomycota</taxon>
        <taxon>Chytridiomycota incertae sedis</taxon>
        <taxon>Monoblepharidomycetes</taxon>
        <taxon>Monoblepharidales</taxon>
        <taxon>Gonapodyaceae</taxon>
        <taxon>Gonapodya</taxon>
    </lineage>
</organism>
<reference evidence="7 8" key="1">
    <citation type="journal article" date="2015" name="Genome Biol. Evol.">
        <title>Phylogenomic analyses indicate that early fungi evolved digesting cell walls of algal ancestors of land plants.</title>
        <authorList>
            <person name="Chang Y."/>
            <person name="Wang S."/>
            <person name="Sekimoto S."/>
            <person name="Aerts A.L."/>
            <person name="Choi C."/>
            <person name="Clum A."/>
            <person name="LaButti K.M."/>
            <person name="Lindquist E.A."/>
            <person name="Yee Ngan C."/>
            <person name="Ohm R.A."/>
            <person name="Salamov A.A."/>
            <person name="Grigoriev I.V."/>
            <person name="Spatafora J.W."/>
            <person name="Berbee M.L."/>
        </authorList>
    </citation>
    <scope>NUCLEOTIDE SEQUENCE [LARGE SCALE GENOMIC DNA]</scope>
    <source>
        <strain evidence="7 8">JEL478</strain>
    </source>
</reference>
<evidence type="ECO:0000256" key="2">
    <source>
        <dbReference type="ARBA" id="ARBA00022692"/>
    </source>
</evidence>
<dbReference type="PANTHER" id="PTHR11863">
    <property type="entry name" value="STEROL DESATURASE"/>
    <property type="match status" value="1"/>
</dbReference>
<dbReference type="GO" id="GO:0008610">
    <property type="term" value="P:lipid biosynthetic process"/>
    <property type="evidence" value="ECO:0007669"/>
    <property type="project" value="InterPro"/>
</dbReference>
<keyword evidence="4 5" id="KW-0472">Membrane</keyword>
<evidence type="ECO:0000256" key="1">
    <source>
        <dbReference type="ARBA" id="ARBA00004370"/>
    </source>
</evidence>
<evidence type="ECO:0000313" key="7">
    <source>
        <dbReference type="EMBL" id="KXS16075.1"/>
    </source>
</evidence>
<dbReference type="GO" id="GO:0005506">
    <property type="term" value="F:iron ion binding"/>
    <property type="evidence" value="ECO:0007669"/>
    <property type="project" value="InterPro"/>
</dbReference>
<dbReference type="InterPro" id="IPR006694">
    <property type="entry name" value="Fatty_acid_hydroxylase"/>
</dbReference>
<feature type="domain" description="Fatty acid hydroxylase" evidence="6">
    <location>
        <begin position="121"/>
        <end position="257"/>
    </location>
</feature>
<keyword evidence="2 5" id="KW-0812">Transmembrane</keyword>
<dbReference type="InterPro" id="IPR050307">
    <property type="entry name" value="Sterol_Desaturase_Related"/>
</dbReference>
<dbReference type="OrthoDB" id="1658724at2759"/>
<accession>A0A139AI23</accession>
<name>A0A139AI23_GONPJ</name>
<evidence type="ECO:0000256" key="3">
    <source>
        <dbReference type="ARBA" id="ARBA00022989"/>
    </source>
</evidence>
<evidence type="ECO:0000256" key="5">
    <source>
        <dbReference type="SAM" id="Phobius"/>
    </source>
</evidence>
<evidence type="ECO:0000256" key="4">
    <source>
        <dbReference type="ARBA" id="ARBA00023136"/>
    </source>
</evidence>
<dbReference type="Proteomes" id="UP000070544">
    <property type="component" value="Unassembled WGS sequence"/>
</dbReference>
<comment type="subcellular location">
    <subcellularLocation>
        <location evidence="1">Membrane</location>
    </subcellularLocation>
</comment>